<dbReference type="InterPro" id="IPR008927">
    <property type="entry name" value="6-PGluconate_DH-like_C_sf"/>
</dbReference>
<keyword evidence="2" id="KW-0520">NAD</keyword>
<comment type="caution">
    <text evidence="5">The sequence shown here is derived from an EMBL/GenBank/DDBJ whole genome shotgun (WGS) entry which is preliminary data.</text>
</comment>
<keyword evidence="1 5" id="KW-0560">Oxidoreductase</keyword>
<dbReference type="Gene3D" id="3.40.50.720">
    <property type="entry name" value="NAD(P)-binding Rossmann-like Domain"/>
    <property type="match status" value="1"/>
</dbReference>
<dbReference type="RefSeq" id="WP_379855355.1">
    <property type="nucleotide sequence ID" value="NZ_JBHZPZ010000013.1"/>
</dbReference>
<dbReference type="PANTHER" id="PTHR43580:SF2">
    <property type="entry name" value="CYTOKINE-LIKE NUCLEAR FACTOR N-PAC"/>
    <property type="match status" value="1"/>
</dbReference>
<dbReference type="EC" id="1.1.-.-" evidence="5"/>
<evidence type="ECO:0000256" key="2">
    <source>
        <dbReference type="ARBA" id="ARBA00023027"/>
    </source>
</evidence>
<reference evidence="5 6" key="1">
    <citation type="submission" date="2024-06" db="EMBL/GenBank/DDBJ databases">
        <title>Flavobacterium spp. isolated from glacier.</title>
        <authorList>
            <person name="Han D."/>
        </authorList>
    </citation>
    <scope>NUCLEOTIDE SEQUENCE [LARGE SCALE GENOMIC DNA]</scope>
    <source>
        <strain evidence="5 6">LS2P90</strain>
    </source>
</reference>
<evidence type="ECO:0000313" key="5">
    <source>
        <dbReference type="EMBL" id="MFE3868745.1"/>
    </source>
</evidence>
<gene>
    <name evidence="5" type="ORF">ACFX5E_11755</name>
</gene>
<dbReference type="Pfam" id="PF14833">
    <property type="entry name" value="NAD_binding_11"/>
    <property type="match status" value="1"/>
</dbReference>
<evidence type="ECO:0000256" key="1">
    <source>
        <dbReference type="ARBA" id="ARBA00023002"/>
    </source>
</evidence>
<dbReference type="EMBL" id="JBHZPZ010000013">
    <property type="protein sequence ID" value="MFE3868745.1"/>
    <property type="molecule type" value="Genomic_DNA"/>
</dbReference>
<evidence type="ECO:0000313" key="6">
    <source>
        <dbReference type="Proteomes" id="UP001600109"/>
    </source>
</evidence>
<dbReference type="InterPro" id="IPR015815">
    <property type="entry name" value="HIBADH-related"/>
</dbReference>
<dbReference type="Pfam" id="PF03446">
    <property type="entry name" value="NAD_binding_2"/>
    <property type="match status" value="1"/>
</dbReference>
<keyword evidence="6" id="KW-1185">Reference proteome</keyword>
<evidence type="ECO:0000259" key="3">
    <source>
        <dbReference type="Pfam" id="PF03446"/>
    </source>
</evidence>
<dbReference type="Proteomes" id="UP001600109">
    <property type="component" value="Unassembled WGS sequence"/>
</dbReference>
<dbReference type="InterPro" id="IPR036291">
    <property type="entry name" value="NAD(P)-bd_dom_sf"/>
</dbReference>
<dbReference type="GO" id="GO:0016491">
    <property type="term" value="F:oxidoreductase activity"/>
    <property type="evidence" value="ECO:0007669"/>
    <property type="project" value="UniProtKB-KW"/>
</dbReference>
<dbReference type="PIRSF" id="PIRSF000103">
    <property type="entry name" value="HIBADH"/>
    <property type="match status" value="1"/>
</dbReference>
<dbReference type="SUPFAM" id="SSF51735">
    <property type="entry name" value="NAD(P)-binding Rossmann-fold domains"/>
    <property type="match status" value="1"/>
</dbReference>
<feature type="domain" description="3-hydroxyisobutyrate dehydrogenase-like NAD-binding" evidence="4">
    <location>
        <begin position="167"/>
        <end position="281"/>
    </location>
</feature>
<dbReference type="InterPro" id="IPR006115">
    <property type="entry name" value="6PGDH_NADP-bd"/>
</dbReference>
<dbReference type="PANTHER" id="PTHR43580">
    <property type="entry name" value="OXIDOREDUCTASE GLYR1-RELATED"/>
    <property type="match status" value="1"/>
</dbReference>
<name>A0ABW6HYU7_9FLAO</name>
<protein>
    <submittedName>
        <fullName evidence="5">NAD(P)-dependent oxidoreductase</fullName>
        <ecNumber evidence="5">1.1.-.-</ecNumber>
    </submittedName>
</protein>
<sequence>MSTLKLGWIGLGNMGNPMVMNLLKAGFEVSVFNRTKDKEAPLLTAGAKAAGNLQNLMKTCDVVLTMLSNDAAVKEVFEGSAGLLSAASAGKTIINMSTVSPETSRYLNTICNQHNVHFIDAPVSGSVKPAQDGTLVILVGASDEDFEATKPIFDVLGKIAIHVGEPGVASSAKLAINYLLGLNLQGLAETVLFAEKNGVSKEDMLNIINQGACGNGITNIKTPLILNDSYPAAFAMKHLVKDLRLAKEAGLGSPLIHPLYDSYAAAEKEGLGDQDVMAIISSLKNK</sequence>
<dbReference type="InterPro" id="IPR029154">
    <property type="entry name" value="HIBADH-like_NADP-bd"/>
</dbReference>
<dbReference type="InterPro" id="IPR013328">
    <property type="entry name" value="6PGD_dom2"/>
</dbReference>
<dbReference type="SUPFAM" id="SSF48179">
    <property type="entry name" value="6-phosphogluconate dehydrogenase C-terminal domain-like"/>
    <property type="match status" value="1"/>
</dbReference>
<accession>A0ABW6HYU7</accession>
<evidence type="ECO:0000259" key="4">
    <source>
        <dbReference type="Pfam" id="PF14833"/>
    </source>
</evidence>
<dbReference type="InterPro" id="IPR051265">
    <property type="entry name" value="HIBADH-related_NP60_sf"/>
</dbReference>
<feature type="domain" description="6-phosphogluconate dehydrogenase NADP-binding" evidence="3">
    <location>
        <begin position="5"/>
        <end position="164"/>
    </location>
</feature>
<dbReference type="Gene3D" id="1.10.1040.10">
    <property type="entry name" value="N-(1-d-carboxylethyl)-l-norvaline Dehydrogenase, domain 2"/>
    <property type="match status" value="1"/>
</dbReference>
<organism evidence="5 6">
    <name type="scientific">Flavobacterium xylosi</name>
    <dbReference type="NCBI Taxonomy" id="3230415"/>
    <lineage>
        <taxon>Bacteria</taxon>
        <taxon>Pseudomonadati</taxon>
        <taxon>Bacteroidota</taxon>
        <taxon>Flavobacteriia</taxon>
        <taxon>Flavobacteriales</taxon>
        <taxon>Flavobacteriaceae</taxon>
        <taxon>Flavobacterium</taxon>
    </lineage>
</organism>
<proteinExistence type="predicted"/>